<organism evidence="1 2">
    <name type="scientific">Candidatus Magnetoglobus multicellularis str. Araruama</name>
    <dbReference type="NCBI Taxonomy" id="890399"/>
    <lineage>
        <taxon>Bacteria</taxon>
        <taxon>Pseudomonadati</taxon>
        <taxon>Thermodesulfobacteriota</taxon>
        <taxon>Desulfobacteria</taxon>
        <taxon>Desulfobacterales</taxon>
        <taxon>Desulfobacteraceae</taxon>
        <taxon>Candidatus Magnetoglobus</taxon>
    </lineage>
</organism>
<evidence type="ECO:0000313" key="2">
    <source>
        <dbReference type="Proteomes" id="UP000189670"/>
    </source>
</evidence>
<evidence type="ECO:0000313" key="1">
    <source>
        <dbReference type="EMBL" id="ETR68730.1"/>
    </source>
</evidence>
<name>A0A1V1P1M8_9BACT</name>
<accession>A0A1V1P1M8</accession>
<dbReference type="AlphaFoldDB" id="A0A1V1P1M8"/>
<comment type="caution">
    <text evidence="1">The sequence shown here is derived from an EMBL/GenBank/DDBJ whole genome shotgun (WGS) entry which is preliminary data.</text>
</comment>
<protein>
    <recommendedName>
        <fullName evidence="3">DUF5615 domain-containing protein</fullName>
    </recommendedName>
</protein>
<dbReference type="EMBL" id="ATBP01000849">
    <property type="protein sequence ID" value="ETR68730.1"/>
    <property type="molecule type" value="Genomic_DNA"/>
</dbReference>
<gene>
    <name evidence="1" type="ORF">OMM_10225</name>
</gene>
<sequence>MNILDENILNDQKQLLKIWKIGIHQIGDDLGWKGMQDEEIIPLLHKLKRPTFFTRDSDFYHRTLCHQKYCLVYLDIGRYEVASFVRRFLRHQQFDTHTKRMGADIRIFHGGIVVWYLHAENEERFEW</sequence>
<reference evidence="2" key="1">
    <citation type="submission" date="2012-11" db="EMBL/GenBank/DDBJ databases">
        <authorList>
            <person name="Lucero-Rivera Y.E."/>
            <person name="Tovar-Ramirez D."/>
        </authorList>
    </citation>
    <scope>NUCLEOTIDE SEQUENCE [LARGE SCALE GENOMIC DNA]</scope>
    <source>
        <strain evidence="2">Araruama</strain>
    </source>
</reference>
<proteinExistence type="predicted"/>
<evidence type="ECO:0008006" key="3">
    <source>
        <dbReference type="Google" id="ProtNLM"/>
    </source>
</evidence>
<dbReference type="Proteomes" id="UP000189670">
    <property type="component" value="Unassembled WGS sequence"/>
</dbReference>